<reference evidence="1 2" key="1">
    <citation type="submission" date="2015-01" db="EMBL/GenBank/DDBJ databases">
        <title>Vibrio sp. C94 JCM 19241 whole genome shotgun sequence.</title>
        <authorList>
            <person name="Sawabe T."/>
            <person name="Meirelles P."/>
            <person name="Feng G."/>
            <person name="Sayaka M."/>
            <person name="Hattori M."/>
            <person name="Ohkuma M."/>
        </authorList>
    </citation>
    <scope>NUCLEOTIDE SEQUENCE [LARGE SCALE GENOMIC DNA]</scope>
    <source>
        <strain evidence="2">JCM 19241</strain>
    </source>
</reference>
<evidence type="ECO:0000313" key="1">
    <source>
        <dbReference type="EMBL" id="GAM74377.1"/>
    </source>
</evidence>
<comment type="caution">
    <text evidence="1">The sequence shown here is derived from an EMBL/GenBank/DDBJ whole genome shotgun (WGS) entry which is preliminary data.</text>
</comment>
<reference evidence="1 2" key="2">
    <citation type="submission" date="2015-01" db="EMBL/GenBank/DDBJ databases">
        <authorList>
            <consortium name="NBRP consortium"/>
            <person name="Sawabe T."/>
            <person name="Meirelles P."/>
            <person name="Feng G."/>
            <person name="Sayaka M."/>
            <person name="Hattori M."/>
            <person name="Ohkuma M."/>
        </authorList>
    </citation>
    <scope>NUCLEOTIDE SEQUENCE [LARGE SCALE GENOMIC DNA]</scope>
    <source>
        <strain evidence="2">JCM 19241</strain>
    </source>
</reference>
<organism evidence="1 2">
    <name type="scientific">Vibrio ishigakensis</name>
    <dbReference type="NCBI Taxonomy" id="1481914"/>
    <lineage>
        <taxon>Bacteria</taxon>
        <taxon>Pseudomonadati</taxon>
        <taxon>Pseudomonadota</taxon>
        <taxon>Gammaproteobacteria</taxon>
        <taxon>Vibrionales</taxon>
        <taxon>Vibrionaceae</taxon>
        <taxon>Vibrio</taxon>
    </lineage>
</organism>
<proteinExistence type="predicted"/>
<dbReference type="EMBL" id="BBSC01000002">
    <property type="protein sequence ID" value="GAM74377.1"/>
    <property type="molecule type" value="Genomic_DNA"/>
</dbReference>
<name>A0A0B8QBS7_9VIBR</name>
<dbReference type="STRING" id="1481914.JCM19241_5573"/>
<protein>
    <submittedName>
        <fullName evidence="1">Uncharacterized protein</fullName>
    </submittedName>
</protein>
<dbReference type="AlphaFoldDB" id="A0A0B8QBS7"/>
<dbReference type="Proteomes" id="UP000031666">
    <property type="component" value="Unassembled WGS sequence"/>
</dbReference>
<evidence type="ECO:0000313" key="2">
    <source>
        <dbReference type="Proteomes" id="UP000031666"/>
    </source>
</evidence>
<accession>A0A0B8QBS7</accession>
<sequence>MQTLSDSNTFEGLLIRQSRALNTCDPTEFSMTWRSCLQEALVWFGIDRLTLFPNSMVLFEEGRTVSVSRPHIPPVEKQDFEHCAHIDYLKLLRTNKPHISFNAAQMKASRNSVVSTLYYDGGRFHTILPLQMFGQRWAPRVTIFSEGFNGFSEKEISRLKLLCEIWLSHWQHLMLARNLQHDQDSMQSDNEKLLLLSKNRSLYCACCAKE</sequence>
<gene>
    <name evidence="1" type="ORF">JCM19241_5573</name>
</gene>